<name>A0A4Q9GZZ7_9MICO</name>
<gene>
    <name evidence="2" type="ORF">EYE40_14090</name>
</gene>
<dbReference type="AlphaFoldDB" id="A0A4Q9GZZ7"/>
<dbReference type="RefSeq" id="WP_130982603.1">
    <property type="nucleotide sequence ID" value="NZ_SISG01000001.1"/>
</dbReference>
<comment type="caution">
    <text evidence="2">The sequence shown here is derived from an EMBL/GenBank/DDBJ whole genome shotgun (WGS) entry which is preliminary data.</text>
</comment>
<dbReference type="PROSITE" id="PS51502">
    <property type="entry name" value="S_R_A_B_BARREL"/>
    <property type="match status" value="1"/>
</dbReference>
<dbReference type="Pfam" id="PF07876">
    <property type="entry name" value="Dabb"/>
    <property type="match status" value="1"/>
</dbReference>
<dbReference type="PANTHER" id="PTHR37832:SF1">
    <property type="entry name" value="STRESS-RESPONSE A_B BARREL DOMAIN-CONTAINING PROTEIN"/>
    <property type="match status" value="1"/>
</dbReference>
<dbReference type="InterPro" id="IPR011008">
    <property type="entry name" value="Dimeric_a/b-barrel"/>
</dbReference>
<dbReference type="SUPFAM" id="SSF54909">
    <property type="entry name" value="Dimeric alpha+beta barrel"/>
    <property type="match status" value="1"/>
</dbReference>
<sequence>MIRHVVSWKLAATDAAQRELDAAAIIEGLESLPALIPEILFFQVGRNVAPYADNWDLTLVADYDSLDALEAYQVHPEHQRVVAIVKPRVGARSNVDFEV</sequence>
<proteinExistence type="predicted"/>
<protein>
    <submittedName>
        <fullName evidence="2">Dabb family protein</fullName>
    </submittedName>
</protein>
<evidence type="ECO:0000313" key="2">
    <source>
        <dbReference type="EMBL" id="TBN58433.1"/>
    </source>
</evidence>
<reference evidence="3" key="1">
    <citation type="submission" date="2019-02" db="EMBL/GenBank/DDBJ databases">
        <title>Glaciihabitans arcticus sp. nov., a psychrotolerant bacterium isolated from polar soil.</title>
        <authorList>
            <person name="Dahal R.H."/>
        </authorList>
    </citation>
    <scope>NUCLEOTIDE SEQUENCE [LARGE SCALE GENOMIC DNA]</scope>
    <source>
        <strain evidence="3">RP-3-7</strain>
    </source>
</reference>
<evidence type="ECO:0000313" key="3">
    <source>
        <dbReference type="Proteomes" id="UP000294194"/>
    </source>
</evidence>
<dbReference type="PANTHER" id="PTHR37832">
    <property type="entry name" value="BLL2683 PROTEIN"/>
    <property type="match status" value="1"/>
</dbReference>
<feature type="domain" description="Stress-response A/B barrel" evidence="1">
    <location>
        <begin position="2"/>
        <end position="97"/>
    </location>
</feature>
<accession>A0A4Q9GZZ7</accession>
<keyword evidence="3" id="KW-1185">Reference proteome</keyword>
<evidence type="ECO:0000259" key="1">
    <source>
        <dbReference type="PROSITE" id="PS51502"/>
    </source>
</evidence>
<dbReference type="Gene3D" id="3.30.70.100">
    <property type="match status" value="1"/>
</dbReference>
<dbReference type="InterPro" id="IPR013097">
    <property type="entry name" value="Dabb"/>
</dbReference>
<dbReference type="EMBL" id="SISG01000001">
    <property type="protein sequence ID" value="TBN58433.1"/>
    <property type="molecule type" value="Genomic_DNA"/>
</dbReference>
<organism evidence="2 3">
    <name type="scientific">Glaciihabitans arcticus</name>
    <dbReference type="NCBI Taxonomy" id="2668039"/>
    <lineage>
        <taxon>Bacteria</taxon>
        <taxon>Bacillati</taxon>
        <taxon>Actinomycetota</taxon>
        <taxon>Actinomycetes</taxon>
        <taxon>Micrococcales</taxon>
        <taxon>Microbacteriaceae</taxon>
        <taxon>Glaciihabitans</taxon>
    </lineage>
</organism>
<dbReference type="SMART" id="SM00886">
    <property type="entry name" value="Dabb"/>
    <property type="match status" value="1"/>
</dbReference>
<dbReference type="Proteomes" id="UP000294194">
    <property type="component" value="Unassembled WGS sequence"/>
</dbReference>